<dbReference type="OrthoDB" id="8564828at2"/>
<dbReference type="PANTHER" id="PTHR43464:SF19">
    <property type="entry name" value="UBIQUINONE BIOSYNTHESIS O-METHYLTRANSFERASE, MITOCHONDRIAL"/>
    <property type="match status" value="1"/>
</dbReference>
<evidence type="ECO:0000256" key="2">
    <source>
        <dbReference type="ARBA" id="ARBA00022679"/>
    </source>
</evidence>
<evidence type="ECO:0000259" key="4">
    <source>
        <dbReference type="Pfam" id="PF08241"/>
    </source>
</evidence>
<evidence type="ECO:0000313" key="5">
    <source>
        <dbReference type="EMBL" id="TYC60140.1"/>
    </source>
</evidence>
<dbReference type="GO" id="GO:0032259">
    <property type="term" value="P:methylation"/>
    <property type="evidence" value="ECO:0007669"/>
    <property type="project" value="UniProtKB-KW"/>
</dbReference>
<sequence length="293" mass="32993">MALTFTGERFLPTCEGEMVYEHWHRYLFAREHVAGKRVLDVASGEGYGSALLAEWANSVTGVDISSDAVRHAGERYGSAANLKYLCASCARIPLPDASFDVIVSFETIEHMTEHEAFMAEVERLLAPGGLFIISSPNRVEYTDRTGYKNEFHVKELDGPELRALLNAHFPAQHWFAQRPCFHSMLWSLEGPAVEARVLAVDGVDAYPVELYYLVCCAKDASVLEAIVPALSLVADRHHSVYQEWSRTYAENRQLTEKVAMLEKRLEATSVEEAPSVFRLFNRLVRSVLNFFKS</sequence>
<dbReference type="Proteomes" id="UP000389128">
    <property type="component" value="Unassembled WGS sequence"/>
</dbReference>
<keyword evidence="1 5" id="KW-0489">Methyltransferase</keyword>
<dbReference type="Pfam" id="PF08241">
    <property type="entry name" value="Methyltransf_11"/>
    <property type="match status" value="1"/>
</dbReference>
<dbReference type="CDD" id="cd02440">
    <property type="entry name" value="AdoMet_MTases"/>
    <property type="match status" value="1"/>
</dbReference>
<protein>
    <submittedName>
        <fullName evidence="5">Class I SAM-dependent methyltransferase</fullName>
    </submittedName>
</protein>
<dbReference type="PANTHER" id="PTHR43464">
    <property type="entry name" value="METHYLTRANSFERASE"/>
    <property type="match status" value="1"/>
</dbReference>
<gene>
    <name evidence="5" type="ORF">ETQ85_06430</name>
</gene>
<reference evidence="5 6" key="1">
    <citation type="submission" date="2019-01" db="EMBL/GenBank/DDBJ databases">
        <title>Zoogloea oleivorans genome sequencing and assembly.</title>
        <authorList>
            <person name="Tancsics A."/>
            <person name="Farkas M."/>
            <person name="Kriszt B."/>
            <person name="Maroti G."/>
            <person name="Horvath B."/>
        </authorList>
    </citation>
    <scope>NUCLEOTIDE SEQUENCE [LARGE SCALE GENOMIC DNA]</scope>
    <source>
        <strain evidence="5 6">Buc</strain>
    </source>
</reference>
<proteinExistence type="predicted"/>
<keyword evidence="2 5" id="KW-0808">Transferase</keyword>
<dbReference type="AlphaFoldDB" id="A0A6C2D0W7"/>
<keyword evidence="6" id="KW-1185">Reference proteome</keyword>
<dbReference type="GO" id="GO:0008757">
    <property type="term" value="F:S-adenosylmethionine-dependent methyltransferase activity"/>
    <property type="evidence" value="ECO:0007669"/>
    <property type="project" value="InterPro"/>
</dbReference>
<evidence type="ECO:0000256" key="3">
    <source>
        <dbReference type="ARBA" id="ARBA00022691"/>
    </source>
</evidence>
<feature type="domain" description="Methyltransferase type 11" evidence="4">
    <location>
        <begin position="39"/>
        <end position="133"/>
    </location>
</feature>
<dbReference type="EMBL" id="SDKK01000005">
    <property type="protein sequence ID" value="TYC60140.1"/>
    <property type="molecule type" value="Genomic_DNA"/>
</dbReference>
<organism evidence="5 6">
    <name type="scientific">Zoogloea oleivorans</name>
    <dbReference type="NCBI Taxonomy" id="1552750"/>
    <lineage>
        <taxon>Bacteria</taxon>
        <taxon>Pseudomonadati</taxon>
        <taxon>Pseudomonadota</taxon>
        <taxon>Betaproteobacteria</taxon>
        <taxon>Rhodocyclales</taxon>
        <taxon>Zoogloeaceae</taxon>
        <taxon>Zoogloea</taxon>
    </lineage>
</organism>
<comment type="caution">
    <text evidence="5">The sequence shown here is derived from an EMBL/GenBank/DDBJ whole genome shotgun (WGS) entry which is preliminary data.</text>
</comment>
<dbReference type="InterPro" id="IPR013216">
    <property type="entry name" value="Methyltransf_11"/>
</dbReference>
<dbReference type="InterPro" id="IPR029063">
    <property type="entry name" value="SAM-dependent_MTases_sf"/>
</dbReference>
<evidence type="ECO:0000313" key="6">
    <source>
        <dbReference type="Proteomes" id="UP000389128"/>
    </source>
</evidence>
<evidence type="ECO:0000256" key="1">
    <source>
        <dbReference type="ARBA" id="ARBA00022603"/>
    </source>
</evidence>
<keyword evidence="3" id="KW-0949">S-adenosyl-L-methionine</keyword>
<accession>A0A6C2D0W7</accession>
<dbReference type="Gene3D" id="3.40.50.150">
    <property type="entry name" value="Vaccinia Virus protein VP39"/>
    <property type="match status" value="1"/>
</dbReference>
<dbReference type="SUPFAM" id="SSF53335">
    <property type="entry name" value="S-adenosyl-L-methionine-dependent methyltransferases"/>
    <property type="match status" value="1"/>
</dbReference>
<name>A0A6C2D0W7_9RHOO</name>
<dbReference type="RefSeq" id="WP_148578230.1">
    <property type="nucleotide sequence ID" value="NZ_SDKK01000005.1"/>
</dbReference>